<dbReference type="EMBL" id="NWUJ01000007">
    <property type="protein sequence ID" value="PFH34056.1"/>
    <property type="molecule type" value="Genomic_DNA"/>
</dbReference>
<evidence type="ECO:0000256" key="1">
    <source>
        <dbReference type="SAM" id="Phobius"/>
    </source>
</evidence>
<dbReference type="RefSeq" id="XP_029218065.1">
    <property type="nucleotide sequence ID" value="XM_029365581.1"/>
</dbReference>
<name>A0A2A9MDM8_BESBE</name>
<dbReference type="GeneID" id="40312134"/>
<dbReference type="AlphaFoldDB" id="A0A2A9MDM8"/>
<sequence>MIDCEKVEALVGGMRTESHHAFYVIAVCAGSCGIISLKLALALPADGGSLAWVLASTRLPYEHIHSSLEV</sequence>
<keyword evidence="1" id="KW-1133">Transmembrane helix</keyword>
<accession>A0A2A9MDM8</accession>
<feature type="transmembrane region" description="Helical" evidence="1">
    <location>
        <begin position="21"/>
        <end position="43"/>
    </location>
</feature>
<keyword evidence="1" id="KW-0812">Transmembrane</keyword>
<dbReference type="Proteomes" id="UP000224006">
    <property type="component" value="Unassembled WGS sequence"/>
</dbReference>
<reference evidence="2 3" key="1">
    <citation type="submission" date="2017-09" db="EMBL/GenBank/DDBJ databases">
        <title>Genome sequencing of Besnoitia besnoiti strain Bb-Ger1.</title>
        <authorList>
            <person name="Schares G."/>
            <person name="Venepally P."/>
            <person name="Lorenzi H.A."/>
        </authorList>
    </citation>
    <scope>NUCLEOTIDE SEQUENCE [LARGE SCALE GENOMIC DNA]</scope>
    <source>
        <strain evidence="2 3">Bb-Ger1</strain>
    </source>
</reference>
<evidence type="ECO:0000313" key="3">
    <source>
        <dbReference type="Proteomes" id="UP000224006"/>
    </source>
</evidence>
<keyword evidence="3" id="KW-1185">Reference proteome</keyword>
<protein>
    <recommendedName>
        <fullName evidence="4">Transmembrane protein</fullName>
    </recommendedName>
</protein>
<keyword evidence="1" id="KW-0472">Membrane</keyword>
<organism evidence="2 3">
    <name type="scientific">Besnoitia besnoiti</name>
    <name type="common">Apicomplexan protozoan</name>
    <dbReference type="NCBI Taxonomy" id="94643"/>
    <lineage>
        <taxon>Eukaryota</taxon>
        <taxon>Sar</taxon>
        <taxon>Alveolata</taxon>
        <taxon>Apicomplexa</taxon>
        <taxon>Conoidasida</taxon>
        <taxon>Coccidia</taxon>
        <taxon>Eucoccidiorida</taxon>
        <taxon>Eimeriorina</taxon>
        <taxon>Sarcocystidae</taxon>
        <taxon>Besnoitia</taxon>
    </lineage>
</organism>
<dbReference type="KEGG" id="bbes:BESB_072080"/>
<comment type="caution">
    <text evidence="2">The sequence shown here is derived from an EMBL/GenBank/DDBJ whole genome shotgun (WGS) entry which is preliminary data.</text>
</comment>
<dbReference type="VEuPathDB" id="ToxoDB:BESB_072080"/>
<evidence type="ECO:0000313" key="2">
    <source>
        <dbReference type="EMBL" id="PFH34056.1"/>
    </source>
</evidence>
<gene>
    <name evidence="2" type="ORF">BESB_072080</name>
</gene>
<proteinExistence type="predicted"/>
<evidence type="ECO:0008006" key="4">
    <source>
        <dbReference type="Google" id="ProtNLM"/>
    </source>
</evidence>